<keyword evidence="2" id="KW-1185">Reference proteome</keyword>
<evidence type="ECO:0000313" key="1">
    <source>
        <dbReference type="EMBL" id="RDX82820.1"/>
    </source>
</evidence>
<reference evidence="1" key="1">
    <citation type="submission" date="2018-05" db="EMBL/GenBank/DDBJ databases">
        <title>Draft genome of Mucuna pruriens seed.</title>
        <authorList>
            <person name="Nnadi N.E."/>
            <person name="Vos R."/>
            <person name="Hasami M.H."/>
            <person name="Devisetty U.K."/>
            <person name="Aguiy J.C."/>
        </authorList>
    </citation>
    <scope>NUCLEOTIDE SEQUENCE [LARGE SCALE GENOMIC DNA]</scope>
    <source>
        <strain evidence="1">JCA_2017</strain>
    </source>
</reference>
<dbReference type="AlphaFoldDB" id="A0A371FX81"/>
<dbReference type="PANTHER" id="PTHR35099">
    <property type="entry name" value="OS02G0182700 PROTEIN"/>
    <property type="match status" value="1"/>
</dbReference>
<protein>
    <submittedName>
        <fullName evidence="1">Uncharacterized protein</fullName>
    </submittedName>
</protein>
<dbReference type="PANTHER" id="PTHR35099:SF10">
    <property type="entry name" value="BZIP DOMAIN-CONTAINING PROTEIN"/>
    <property type="match status" value="1"/>
</dbReference>
<dbReference type="EMBL" id="QJKJ01007546">
    <property type="protein sequence ID" value="RDX82820.1"/>
    <property type="molecule type" value="Genomic_DNA"/>
</dbReference>
<dbReference type="Proteomes" id="UP000257109">
    <property type="component" value="Unassembled WGS sequence"/>
</dbReference>
<name>A0A371FX81_MUCPR</name>
<comment type="caution">
    <text evidence="1">The sequence shown here is derived from an EMBL/GenBank/DDBJ whole genome shotgun (WGS) entry which is preliminary data.</text>
</comment>
<feature type="non-terminal residue" evidence="1">
    <location>
        <position position="1"/>
    </location>
</feature>
<accession>A0A371FX81</accession>
<dbReference type="OrthoDB" id="1434219at2759"/>
<proteinExistence type="predicted"/>
<organism evidence="1 2">
    <name type="scientific">Mucuna pruriens</name>
    <name type="common">Velvet bean</name>
    <name type="synonym">Dolichos pruriens</name>
    <dbReference type="NCBI Taxonomy" id="157652"/>
    <lineage>
        <taxon>Eukaryota</taxon>
        <taxon>Viridiplantae</taxon>
        <taxon>Streptophyta</taxon>
        <taxon>Embryophyta</taxon>
        <taxon>Tracheophyta</taxon>
        <taxon>Spermatophyta</taxon>
        <taxon>Magnoliopsida</taxon>
        <taxon>eudicotyledons</taxon>
        <taxon>Gunneridae</taxon>
        <taxon>Pentapetalae</taxon>
        <taxon>rosids</taxon>
        <taxon>fabids</taxon>
        <taxon>Fabales</taxon>
        <taxon>Fabaceae</taxon>
        <taxon>Papilionoideae</taxon>
        <taxon>50 kb inversion clade</taxon>
        <taxon>NPAAA clade</taxon>
        <taxon>indigoferoid/millettioid clade</taxon>
        <taxon>Phaseoleae</taxon>
        <taxon>Mucuna</taxon>
    </lineage>
</organism>
<sequence length="144" mass="15979">MMAVDQNETAAAKRSKKKRSLVELLREEKLKLTERKDLKDVRLELAATNLSFEKQSAWNESLKRIKLNLMSRETLKAGEAALDPPETLEASNLASAQTFKDVSAAATASASSNQQEISDQEPSFLLPDLNLPVEEDFCDIRGLS</sequence>
<gene>
    <name evidence="1" type="ORF">CR513_36344</name>
</gene>
<evidence type="ECO:0000313" key="2">
    <source>
        <dbReference type="Proteomes" id="UP000257109"/>
    </source>
</evidence>